<dbReference type="EMBL" id="SRLO01000053">
    <property type="protein sequence ID" value="TNN80647.1"/>
    <property type="molecule type" value="Genomic_DNA"/>
</dbReference>
<feature type="compositionally biased region" description="Basic and acidic residues" evidence="1">
    <location>
        <begin position="38"/>
        <end position="51"/>
    </location>
</feature>
<dbReference type="Proteomes" id="UP000314294">
    <property type="component" value="Unassembled WGS sequence"/>
</dbReference>
<evidence type="ECO:0000313" key="2">
    <source>
        <dbReference type="EMBL" id="TNN80647.1"/>
    </source>
</evidence>
<comment type="caution">
    <text evidence="2">The sequence shown here is derived from an EMBL/GenBank/DDBJ whole genome shotgun (WGS) entry which is preliminary data.</text>
</comment>
<protein>
    <submittedName>
        <fullName evidence="2">Uncharacterized protein</fullName>
    </submittedName>
</protein>
<sequence>MLGKVNDSWTTDSGGAVKQFFVILHSSGRRGSRSIRAQRKESENKTRRPPDYLDSHQYLLLVRGEVVTLGQEDFSEGALSQLSLQDDVVSLNVLDDWKKRKEEEKEKSSF</sequence>
<accession>A0A4Z2ISB3</accession>
<proteinExistence type="predicted"/>
<reference evidence="2 3" key="1">
    <citation type="submission" date="2019-03" db="EMBL/GenBank/DDBJ databases">
        <title>First draft genome of Liparis tanakae, snailfish: a comprehensive survey of snailfish specific genes.</title>
        <authorList>
            <person name="Kim W."/>
            <person name="Song I."/>
            <person name="Jeong J.-H."/>
            <person name="Kim D."/>
            <person name="Kim S."/>
            <person name="Ryu S."/>
            <person name="Song J.Y."/>
            <person name="Lee S.K."/>
        </authorList>
    </citation>
    <scope>NUCLEOTIDE SEQUENCE [LARGE SCALE GENOMIC DNA]</scope>
    <source>
        <tissue evidence="2">Muscle</tissue>
    </source>
</reference>
<name>A0A4Z2ISB3_9TELE</name>
<evidence type="ECO:0000313" key="3">
    <source>
        <dbReference type="Proteomes" id="UP000314294"/>
    </source>
</evidence>
<keyword evidence="3" id="KW-1185">Reference proteome</keyword>
<evidence type="ECO:0000256" key="1">
    <source>
        <dbReference type="SAM" id="MobiDB-lite"/>
    </source>
</evidence>
<gene>
    <name evidence="2" type="ORF">EYF80_009155</name>
</gene>
<feature type="compositionally biased region" description="Basic residues" evidence="1">
    <location>
        <begin position="28"/>
        <end position="37"/>
    </location>
</feature>
<organism evidence="2 3">
    <name type="scientific">Liparis tanakae</name>
    <name type="common">Tanaka's snailfish</name>
    <dbReference type="NCBI Taxonomy" id="230148"/>
    <lineage>
        <taxon>Eukaryota</taxon>
        <taxon>Metazoa</taxon>
        <taxon>Chordata</taxon>
        <taxon>Craniata</taxon>
        <taxon>Vertebrata</taxon>
        <taxon>Euteleostomi</taxon>
        <taxon>Actinopterygii</taxon>
        <taxon>Neopterygii</taxon>
        <taxon>Teleostei</taxon>
        <taxon>Neoteleostei</taxon>
        <taxon>Acanthomorphata</taxon>
        <taxon>Eupercaria</taxon>
        <taxon>Perciformes</taxon>
        <taxon>Cottioidei</taxon>
        <taxon>Cottales</taxon>
        <taxon>Liparidae</taxon>
        <taxon>Liparis</taxon>
    </lineage>
</organism>
<dbReference type="AlphaFoldDB" id="A0A4Z2ISB3"/>
<feature type="region of interest" description="Disordered" evidence="1">
    <location>
        <begin position="28"/>
        <end position="51"/>
    </location>
</feature>